<dbReference type="EMBL" id="KZ805510">
    <property type="protein sequence ID" value="PVH95045.1"/>
    <property type="molecule type" value="Genomic_DNA"/>
</dbReference>
<evidence type="ECO:0000256" key="1">
    <source>
        <dbReference type="SAM" id="MobiDB-lite"/>
    </source>
</evidence>
<dbReference type="AlphaFoldDB" id="A0A2V1DAH5"/>
<keyword evidence="3" id="KW-1185">Reference proteome</keyword>
<protein>
    <submittedName>
        <fullName evidence="2">Uncharacterized protein</fullName>
    </submittedName>
</protein>
<accession>A0A2V1DAH5</accession>
<dbReference type="OrthoDB" id="3935253at2759"/>
<name>A0A2V1DAH5_9PLEO</name>
<reference evidence="2 3" key="1">
    <citation type="journal article" date="2018" name="Sci. Rep.">
        <title>Comparative genomics provides insights into the lifestyle and reveals functional heterogeneity of dark septate endophytic fungi.</title>
        <authorList>
            <person name="Knapp D.G."/>
            <person name="Nemeth J.B."/>
            <person name="Barry K."/>
            <person name="Hainaut M."/>
            <person name="Henrissat B."/>
            <person name="Johnson J."/>
            <person name="Kuo A."/>
            <person name="Lim J.H.P."/>
            <person name="Lipzen A."/>
            <person name="Nolan M."/>
            <person name="Ohm R.A."/>
            <person name="Tamas L."/>
            <person name="Grigoriev I.V."/>
            <person name="Spatafora J.W."/>
            <person name="Nagy L.G."/>
            <person name="Kovacs G.M."/>
        </authorList>
    </citation>
    <scope>NUCLEOTIDE SEQUENCE [LARGE SCALE GENOMIC DNA]</scope>
    <source>
        <strain evidence="2 3">DSE2036</strain>
    </source>
</reference>
<sequence>MVSYYYTRNNMERETPGGEGEGGEMQQPNNQHAKTGREASSERRWCVVERDREREQPRQDSGSFEMMMMTMADGGGRVVGLGDGEGEGGGGGGELFEGKRLVRDGVGGEGRKEMEQRCKRMEDGGEVKELVQRLKTLEDDDAVPVGTPQHQMPLDDALPVRRPQHQMPLDGALPVRPLPNTLRVQGGIKGKELRGFLATPLMSGVQYWRETPTVTPTAEQPPGGQYAIPLDSSSVSVNEPEYERPKASSVRPLKSICRRAKKIQVRMPSIRRGGSKRVNAPDETPVPEVFKAIAYEDVEEGPPPAIMTRRKYGDAMESPFSVAPKVEQLEGQESSLSLASKYRLPWELDPQLPGKPKVERLESVGMGQESSVSLRCKTPPCRPRRPDDLRPTLSAASTAVDTPGKKSFGSLLLSDAPTYVTAAPPPYRSRPVSIMTTSSFGCIDGMSSEQRQLHRHKARGVKGKLKRIARKGKAKFLK</sequence>
<proteinExistence type="predicted"/>
<feature type="region of interest" description="Disordered" evidence="1">
    <location>
        <begin position="1"/>
        <end position="65"/>
    </location>
</feature>
<feature type="region of interest" description="Disordered" evidence="1">
    <location>
        <begin position="364"/>
        <end position="403"/>
    </location>
</feature>
<organism evidence="2 3">
    <name type="scientific">Periconia macrospinosa</name>
    <dbReference type="NCBI Taxonomy" id="97972"/>
    <lineage>
        <taxon>Eukaryota</taxon>
        <taxon>Fungi</taxon>
        <taxon>Dikarya</taxon>
        <taxon>Ascomycota</taxon>
        <taxon>Pezizomycotina</taxon>
        <taxon>Dothideomycetes</taxon>
        <taxon>Pleosporomycetidae</taxon>
        <taxon>Pleosporales</taxon>
        <taxon>Massarineae</taxon>
        <taxon>Periconiaceae</taxon>
        <taxon>Periconia</taxon>
    </lineage>
</organism>
<evidence type="ECO:0000313" key="3">
    <source>
        <dbReference type="Proteomes" id="UP000244855"/>
    </source>
</evidence>
<evidence type="ECO:0000313" key="2">
    <source>
        <dbReference type="EMBL" id="PVH95045.1"/>
    </source>
</evidence>
<gene>
    <name evidence="2" type="ORF">DM02DRAFT_169653</name>
</gene>
<dbReference type="Proteomes" id="UP000244855">
    <property type="component" value="Unassembled WGS sequence"/>
</dbReference>
<feature type="compositionally biased region" description="Basic and acidic residues" evidence="1">
    <location>
        <begin position="35"/>
        <end position="58"/>
    </location>
</feature>